<proteinExistence type="predicted"/>
<dbReference type="AlphaFoldDB" id="A0A5C1AQJ2"/>
<dbReference type="RefSeq" id="WP_149113553.1">
    <property type="nucleotide sequence ID" value="NZ_CP042425.1"/>
</dbReference>
<protein>
    <submittedName>
        <fullName evidence="2">VWA domain-containing protein</fullName>
    </submittedName>
</protein>
<dbReference type="CDD" id="cd00198">
    <property type="entry name" value="vWFA"/>
    <property type="match status" value="1"/>
</dbReference>
<dbReference type="PROSITE" id="PS50234">
    <property type="entry name" value="VWFA"/>
    <property type="match status" value="1"/>
</dbReference>
<dbReference type="InterPro" id="IPR002035">
    <property type="entry name" value="VWF_A"/>
</dbReference>
<feature type="domain" description="VWFA" evidence="1">
    <location>
        <begin position="113"/>
        <end position="310"/>
    </location>
</feature>
<dbReference type="SMART" id="SM00327">
    <property type="entry name" value="VWA"/>
    <property type="match status" value="1"/>
</dbReference>
<dbReference type="PANTHER" id="PTHR37947:SF2">
    <property type="entry name" value="VON WILLEBRAND FACTOR TYPE A"/>
    <property type="match status" value="1"/>
</dbReference>
<dbReference type="SUPFAM" id="SSF53300">
    <property type="entry name" value="vWA-like"/>
    <property type="match status" value="1"/>
</dbReference>
<accession>A0A5C1AQJ2</accession>
<reference evidence="3" key="1">
    <citation type="submission" date="2019-08" db="EMBL/GenBank/DDBJ databases">
        <title>Limnoglobus roseus gen. nov., sp. nov., a novel freshwater planctomycete with a giant genome from the family Gemmataceae.</title>
        <authorList>
            <person name="Kulichevskaya I.S."/>
            <person name="Naumoff D.G."/>
            <person name="Miroshnikov K."/>
            <person name="Ivanova A."/>
            <person name="Philippov D.A."/>
            <person name="Hakobyan A."/>
            <person name="Rijpstra I.C."/>
            <person name="Sinninghe Damste J.S."/>
            <person name="Liesack W."/>
            <person name="Dedysh S.N."/>
        </authorList>
    </citation>
    <scope>NUCLEOTIDE SEQUENCE [LARGE SCALE GENOMIC DNA]</scope>
    <source>
        <strain evidence="3">PX52</strain>
    </source>
</reference>
<dbReference type="Pfam" id="PF13519">
    <property type="entry name" value="VWA_2"/>
    <property type="match status" value="1"/>
</dbReference>
<organism evidence="2 3">
    <name type="scientific">Limnoglobus roseus</name>
    <dbReference type="NCBI Taxonomy" id="2598579"/>
    <lineage>
        <taxon>Bacteria</taxon>
        <taxon>Pseudomonadati</taxon>
        <taxon>Planctomycetota</taxon>
        <taxon>Planctomycetia</taxon>
        <taxon>Gemmatales</taxon>
        <taxon>Gemmataceae</taxon>
        <taxon>Limnoglobus</taxon>
    </lineage>
</organism>
<keyword evidence="3" id="KW-1185">Reference proteome</keyword>
<sequence length="371" mass="40951">MSLDLFAASAAGAWLNDAREFLAALRFRHPPLLWLSFVPVIMTLLAWAMRRGQQSGLSRFGRLGAVAALQTLPRGTARLAKLSAVFAWLLLVMAVARPQWGQSEERGVAVGRDVVLVLDFSRSMWAEDMAGRTNPARWQAAVAGATELVEQMRSRGGHRVAVIVFASRPKLVVPLTTDYDHIRFKLGELDARTPPAEVRPADDTASSGTRIGGAIEAAIAAHDPRFPGLQDILLFTDGDDPAEDQEWRSGVTDARNAKVPVHVVGLGDPLHESSVLHRGEFLEAEGKNGVRVPVLTRLHEDVASAIAEETRGAYLPARRDPPQLAAFFQSKIESNATRDVSDERLPQPRERYEWFLGPAGLLLLWVWWRER</sequence>
<evidence type="ECO:0000313" key="3">
    <source>
        <dbReference type="Proteomes" id="UP000324974"/>
    </source>
</evidence>
<dbReference type="PANTHER" id="PTHR37947">
    <property type="entry name" value="BLL2462 PROTEIN"/>
    <property type="match status" value="1"/>
</dbReference>
<dbReference type="Gene3D" id="3.40.50.410">
    <property type="entry name" value="von Willebrand factor, type A domain"/>
    <property type="match status" value="1"/>
</dbReference>
<dbReference type="InterPro" id="IPR036465">
    <property type="entry name" value="vWFA_dom_sf"/>
</dbReference>
<name>A0A5C1AQJ2_9BACT</name>
<dbReference type="EMBL" id="CP042425">
    <property type="protein sequence ID" value="QEL19118.1"/>
    <property type="molecule type" value="Genomic_DNA"/>
</dbReference>
<evidence type="ECO:0000259" key="1">
    <source>
        <dbReference type="PROSITE" id="PS50234"/>
    </source>
</evidence>
<dbReference type="OrthoDB" id="9781333at2"/>
<evidence type="ECO:0000313" key="2">
    <source>
        <dbReference type="EMBL" id="QEL19118.1"/>
    </source>
</evidence>
<dbReference type="Proteomes" id="UP000324974">
    <property type="component" value="Chromosome"/>
</dbReference>
<dbReference type="KEGG" id="lrs:PX52LOC_06175"/>
<gene>
    <name evidence="2" type="ORF">PX52LOC_06175</name>
</gene>